<dbReference type="AlphaFoldDB" id="J3KY12"/>
<evidence type="ECO:0000313" key="3">
    <source>
        <dbReference type="Proteomes" id="UP000006038"/>
    </source>
</evidence>
<dbReference type="Gramene" id="OB01G18680.1">
    <property type="protein sequence ID" value="OB01G18680.1"/>
    <property type="gene ID" value="OB01G18680"/>
</dbReference>
<name>J3KY12_ORYBR</name>
<accession>J3KY12</accession>
<evidence type="ECO:0000313" key="2">
    <source>
        <dbReference type="EnsemblPlants" id="OB01G18680.1"/>
    </source>
</evidence>
<dbReference type="HOGENOM" id="CLU_663223_0_0_1"/>
<sequence>PPLWSSADLRRRQRRLLPSSELAEVHGLRYGRRVSAPDERPVDAFEERVLLDLGGAPPRRDPLVGVLHQEAADEVPRDAARRRREPAGVREPERLLDDVAERGAVGGPLERRHAVQQLVEEDAERPPVDGAAVAFPADDLRRQVLVRADERHGPGVRRLRVELQRRAVVEAEVRLGRLAVPLGEDPREERRRRDAAHAHALAVAGADEAPHDAVGARVHRRRLHQHRAHGAPQRQVEVGQHDVTVVPDQHVLRLQVSVHNAKHVQVLQRKQHLRGVKPCSLLIEMLAGLLLPERMKVAAAAILHDKAVELVGLEMGVQCGQEGMIKKAQYLPLGLCPDQLVPADERLLVHHFHREECVGVPQLHEVHAADVSVAESLEKPEVDKVEGGVPRVGQPDGLPPAVASGVPLHLTGAAA</sequence>
<organism evidence="2">
    <name type="scientific">Oryza brachyantha</name>
    <name type="common">malo sina</name>
    <dbReference type="NCBI Taxonomy" id="4533"/>
    <lineage>
        <taxon>Eukaryota</taxon>
        <taxon>Viridiplantae</taxon>
        <taxon>Streptophyta</taxon>
        <taxon>Embryophyta</taxon>
        <taxon>Tracheophyta</taxon>
        <taxon>Spermatophyta</taxon>
        <taxon>Magnoliopsida</taxon>
        <taxon>Liliopsida</taxon>
        <taxon>Poales</taxon>
        <taxon>Poaceae</taxon>
        <taxon>BOP clade</taxon>
        <taxon>Oryzoideae</taxon>
        <taxon>Oryzeae</taxon>
        <taxon>Oryzinae</taxon>
        <taxon>Oryza</taxon>
    </lineage>
</organism>
<dbReference type="Proteomes" id="UP000006038">
    <property type="component" value="Chromosome 1"/>
</dbReference>
<dbReference type="eggNOG" id="ENOG502R478">
    <property type="taxonomic scope" value="Eukaryota"/>
</dbReference>
<proteinExistence type="predicted"/>
<reference evidence="2" key="2">
    <citation type="submission" date="2013-04" db="UniProtKB">
        <authorList>
            <consortium name="EnsemblPlants"/>
        </authorList>
    </citation>
    <scope>IDENTIFICATION</scope>
</reference>
<protein>
    <submittedName>
        <fullName evidence="2">Uncharacterized protein</fullName>
    </submittedName>
</protein>
<reference evidence="2" key="1">
    <citation type="journal article" date="2013" name="Nat. Commun.">
        <title>Whole-genome sequencing of Oryza brachyantha reveals mechanisms underlying Oryza genome evolution.</title>
        <authorList>
            <person name="Chen J."/>
            <person name="Huang Q."/>
            <person name="Gao D."/>
            <person name="Wang J."/>
            <person name="Lang Y."/>
            <person name="Liu T."/>
            <person name="Li B."/>
            <person name="Bai Z."/>
            <person name="Luis Goicoechea J."/>
            <person name="Liang C."/>
            <person name="Chen C."/>
            <person name="Zhang W."/>
            <person name="Sun S."/>
            <person name="Liao Y."/>
            <person name="Zhang X."/>
            <person name="Yang L."/>
            <person name="Song C."/>
            <person name="Wang M."/>
            <person name="Shi J."/>
            <person name="Liu G."/>
            <person name="Liu J."/>
            <person name="Zhou H."/>
            <person name="Zhou W."/>
            <person name="Yu Q."/>
            <person name="An N."/>
            <person name="Chen Y."/>
            <person name="Cai Q."/>
            <person name="Wang B."/>
            <person name="Liu B."/>
            <person name="Min J."/>
            <person name="Huang Y."/>
            <person name="Wu H."/>
            <person name="Li Z."/>
            <person name="Zhang Y."/>
            <person name="Yin Y."/>
            <person name="Song W."/>
            <person name="Jiang J."/>
            <person name="Jackson S.A."/>
            <person name="Wing R.A."/>
            <person name="Wang J."/>
            <person name="Chen M."/>
        </authorList>
    </citation>
    <scope>NUCLEOTIDE SEQUENCE [LARGE SCALE GENOMIC DNA]</scope>
    <source>
        <strain evidence="2">cv. IRGC 101232</strain>
    </source>
</reference>
<evidence type="ECO:0000256" key="1">
    <source>
        <dbReference type="SAM" id="MobiDB-lite"/>
    </source>
</evidence>
<dbReference type="EnsemblPlants" id="OB01G18680.1">
    <property type="protein sequence ID" value="OB01G18680.1"/>
    <property type="gene ID" value="OB01G18680"/>
</dbReference>
<feature type="region of interest" description="Disordered" evidence="1">
    <location>
        <begin position="382"/>
        <end position="404"/>
    </location>
</feature>
<keyword evidence="3" id="KW-1185">Reference proteome</keyword>